<dbReference type="RefSeq" id="WP_348759480.1">
    <property type="nucleotide sequence ID" value="NZ_OZ026884.1"/>
</dbReference>
<keyword evidence="3 5" id="KW-1133">Transmembrane helix</keyword>
<protein>
    <submittedName>
        <fullName evidence="6">Modulator of FtsH protease YccA</fullName>
    </submittedName>
</protein>
<evidence type="ECO:0000256" key="4">
    <source>
        <dbReference type="ARBA" id="ARBA00023136"/>
    </source>
</evidence>
<accession>A0ABM9NH61</accession>
<keyword evidence="4 5" id="KW-0472">Membrane</keyword>
<keyword evidence="7" id="KW-1185">Reference proteome</keyword>
<feature type="transmembrane region" description="Helical" evidence="5">
    <location>
        <begin position="198"/>
        <end position="218"/>
    </location>
</feature>
<proteinExistence type="predicted"/>
<evidence type="ECO:0000256" key="5">
    <source>
        <dbReference type="SAM" id="Phobius"/>
    </source>
</evidence>
<evidence type="ECO:0000256" key="3">
    <source>
        <dbReference type="ARBA" id="ARBA00022989"/>
    </source>
</evidence>
<evidence type="ECO:0000313" key="6">
    <source>
        <dbReference type="EMBL" id="CAL1239958.1"/>
    </source>
</evidence>
<gene>
    <name evidence="6" type="primary">yccA</name>
    <name evidence="6" type="ORF">MECH1_V1_1182</name>
</gene>
<feature type="transmembrane region" description="Helical" evidence="5">
    <location>
        <begin position="108"/>
        <end position="129"/>
    </location>
</feature>
<dbReference type="GO" id="GO:0008233">
    <property type="term" value="F:peptidase activity"/>
    <property type="evidence" value="ECO:0007669"/>
    <property type="project" value="UniProtKB-KW"/>
</dbReference>
<dbReference type="InterPro" id="IPR006214">
    <property type="entry name" value="Bax_inhibitor_1-related"/>
</dbReference>
<dbReference type="Proteomes" id="UP001497493">
    <property type="component" value="Chromosome"/>
</dbReference>
<feature type="transmembrane region" description="Helical" evidence="5">
    <location>
        <begin position="52"/>
        <end position="68"/>
    </location>
</feature>
<keyword evidence="6" id="KW-0645">Protease</keyword>
<reference evidence="6 7" key="1">
    <citation type="submission" date="2024-04" db="EMBL/GenBank/DDBJ databases">
        <authorList>
            <person name="Cremers G."/>
        </authorList>
    </citation>
    <scope>NUCLEOTIDE SEQUENCE [LARGE SCALE GENOMIC DNA]</scope>
    <source>
        <strain evidence="6">MeCH1-AG</strain>
    </source>
</reference>
<dbReference type="EMBL" id="OZ026884">
    <property type="protein sequence ID" value="CAL1239958.1"/>
    <property type="molecule type" value="Genomic_DNA"/>
</dbReference>
<dbReference type="GO" id="GO:0006508">
    <property type="term" value="P:proteolysis"/>
    <property type="evidence" value="ECO:0007669"/>
    <property type="project" value="UniProtKB-KW"/>
</dbReference>
<feature type="transmembrane region" description="Helical" evidence="5">
    <location>
        <begin position="136"/>
        <end position="159"/>
    </location>
</feature>
<name>A0ABM9NH61_9GAMM</name>
<comment type="subcellular location">
    <subcellularLocation>
        <location evidence="1">Membrane</location>
        <topology evidence="1">Multi-pass membrane protein</topology>
    </subcellularLocation>
</comment>
<feature type="transmembrane region" description="Helical" evidence="5">
    <location>
        <begin position="165"/>
        <end position="186"/>
    </location>
</feature>
<keyword evidence="2 5" id="KW-0812">Transmembrane</keyword>
<feature type="transmembrane region" description="Helical" evidence="5">
    <location>
        <begin position="21"/>
        <end position="46"/>
    </location>
</feature>
<evidence type="ECO:0000256" key="1">
    <source>
        <dbReference type="ARBA" id="ARBA00004141"/>
    </source>
</evidence>
<evidence type="ECO:0000313" key="7">
    <source>
        <dbReference type="Proteomes" id="UP001497493"/>
    </source>
</evidence>
<evidence type="ECO:0000256" key="2">
    <source>
        <dbReference type="ARBA" id="ARBA00022692"/>
    </source>
</evidence>
<dbReference type="Pfam" id="PF01027">
    <property type="entry name" value="Bax1-I"/>
    <property type="match status" value="1"/>
</dbReference>
<sequence length="222" mass="22708">MHKAPPAALRSAAGSMATHRVFCNTYALLSFTLLFSALVAGASLVFHWPHPGLFLSLLGSLSLLFLTARFRNSALGLVCVFALTGFLGLTLGPLLNPYSGYAAHGTRLVLATLGGAGLSFLGLSGYALIRGGDFGLLGGALTAGSGACLAGITALGLGIRGLSLAVVVTAVALLAGLIRFQTCAIIRGGETHSIRATVTLYASLYTLFIGLLQILGFLPGDE</sequence>
<keyword evidence="6" id="KW-0378">Hydrolase</keyword>
<feature type="transmembrane region" description="Helical" evidence="5">
    <location>
        <begin position="75"/>
        <end position="96"/>
    </location>
</feature>
<organism evidence="6 7">
    <name type="scientific">Candidatus Methylocalor cossyra</name>
    <dbReference type="NCBI Taxonomy" id="3108543"/>
    <lineage>
        <taxon>Bacteria</taxon>
        <taxon>Pseudomonadati</taxon>
        <taxon>Pseudomonadota</taxon>
        <taxon>Gammaproteobacteria</taxon>
        <taxon>Methylococcales</taxon>
        <taxon>Methylococcaceae</taxon>
        <taxon>Candidatus Methylocalor</taxon>
    </lineage>
</organism>